<keyword evidence="4" id="KW-1185">Reference proteome</keyword>
<name>A0A7J6JTE4_COLFN</name>
<dbReference type="PANTHER" id="PTHR43591:SF10">
    <property type="entry name" value="ABC TRANSMEMBRANE TYPE-1 DOMAIN-CONTAINING PROTEIN-RELATED"/>
    <property type="match status" value="1"/>
</dbReference>
<feature type="compositionally biased region" description="Low complexity" evidence="2">
    <location>
        <begin position="18"/>
        <end position="37"/>
    </location>
</feature>
<gene>
    <name evidence="3" type="ORF">CGGC5_v001351</name>
</gene>
<evidence type="ECO:0000313" key="4">
    <source>
        <dbReference type="Proteomes" id="UP000011096"/>
    </source>
</evidence>
<evidence type="ECO:0000313" key="3">
    <source>
        <dbReference type="EMBL" id="KAF4492962.1"/>
    </source>
</evidence>
<dbReference type="Pfam" id="PF13489">
    <property type="entry name" value="Methyltransf_23"/>
    <property type="match status" value="1"/>
</dbReference>
<dbReference type="EMBL" id="ANPB02000001">
    <property type="protein sequence ID" value="KAF4492962.1"/>
    <property type="molecule type" value="Genomic_DNA"/>
</dbReference>
<feature type="region of interest" description="Disordered" evidence="2">
    <location>
        <begin position="1"/>
        <end position="37"/>
    </location>
</feature>
<accession>A0A7J6JTE4</accession>
<dbReference type="CDD" id="cd02440">
    <property type="entry name" value="AdoMet_MTases"/>
    <property type="match status" value="1"/>
</dbReference>
<dbReference type="OrthoDB" id="2013972at2759"/>
<feature type="compositionally biased region" description="Low complexity" evidence="2">
    <location>
        <begin position="1"/>
        <end position="12"/>
    </location>
</feature>
<sequence length="366" mass="40898">MAESSDNAAAPASPAPTSPLRSTASPSAAPEPQAPAEIEADDAASLAANAANIDDRISSYTASLTSSVTDYPTEYGRRFHAFRAGSYFGPNDEVELDRLDFNHTLIVKLISYGEKLFLAPVPQEKTHRILDIGTGTGIWAVEAAEIFPNAEILGNDLSAIQPAWCPPNVKFEIDDVESPWLYEHKFDFIFCRYMCAAIGDWPLLMKRAYKNLNPGGWVEFQDYNIKFLTDDDTLNEEHFASQWNKNLMEACNAAGRNPNPGYDLEKWVKEAGFVDVVVRKFKLPMGTWPKDPYFKDLGLTNLIQYLDGLDGFSLRAFCDVLGWTKEEVMVLLAHVRKEMKSAKLHIYNDFHVVYGRKPEAEPEAAS</sequence>
<reference evidence="3 4" key="1">
    <citation type="submission" date="2012-08" db="EMBL/GenBank/DDBJ databases">
        <authorList>
            <person name="Gan P.H.P."/>
            <person name="Ikeda K."/>
            <person name="Irieda H."/>
            <person name="Narusaka M."/>
            <person name="O'Connell R.J."/>
            <person name="Narusaka Y."/>
            <person name="Takano Y."/>
            <person name="Kubo Y."/>
            <person name="Shirasu K."/>
        </authorList>
    </citation>
    <scope>NUCLEOTIDE SEQUENCE [LARGE SCALE GENOMIC DNA]</scope>
    <source>
        <strain evidence="3 4">Nara gc5</strain>
    </source>
</reference>
<dbReference type="Proteomes" id="UP000011096">
    <property type="component" value="Unassembled WGS sequence"/>
</dbReference>
<dbReference type="GeneID" id="43618398"/>
<dbReference type="AlphaFoldDB" id="A0A7J6JTE4"/>
<dbReference type="RefSeq" id="XP_031886231.1">
    <property type="nucleotide sequence ID" value="XM_032034383.1"/>
</dbReference>
<proteinExistence type="inferred from homology"/>
<dbReference type="Gene3D" id="3.40.50.150">
    <property type="entry name" value="Vaccinia Virus protein VP39"/>
    <property type="match status" value="1"/>
</dbReference>
<dbReference type="InterPro" id="IPR029063">
    <property type="entry name" value="SAM-dependent_MTases_sf"/>
</dbReference>
<comment type="similarity">
    <text evidence="1">Belongs to the methyltransferase superfamily. LaeA methyltransferase family.</text>
</comment>
<dbReference type="InParanoid" id="A0A7J6JTE4"/>
<dbReference type="SUPFAM" id="SSF53335">
    <property type="entry name" value="S-adenosyl-L-methionine-dependent methyltransferases"/>
    <property type="match status" value="1"/>
</dbReference>
<organism evidence="3 4">
    <name type="scientific">Colletotrichum fructicola (strain Nara gc5)</name>
    <name type="common">Anthracnose fungus</name>
    <name type="synonym">Colletotrichum gloeosporioides (strain Nara gc5)</name>
    <dbReference type="NCBI Taxonomy" id="1213859"/>
    <lineage>
        <taxon>Eukaryota</taxon>
        <taxon>Fungi</taxon>
        <taxon>Dikarya</taxon>
        <taxon>Ascomycota</taxon>
        <taxon>Pezizomycotina</taxon>
        <taxon>Sordariomycetes</taxon>
        <taxon>Hypocreomycetidae</taxon>
        <taxon>Glomerellales</taxon>
        <taxon>Glomerellaceae</taxon>
        <taxon>Colletotrichum</taxon>
        <taxon>Colletotrichum gloeosporioides species complex</taxon>
    </lineage>
</organism>
<dbReference type="GO" id="GO:0008168">
    <property type="term" value="F:methyltransferase activity"/>
    <property type="evidence" value="ECO:0007669"/>
    <property type="project" value="TreeGrafter"/>
</dbReference>
<evidence type="ECO:0000256" key="1">
    <source>
        <dbReference type="ARBA" id="ARBA00038158"/>
    </source>
</evidence>
<comment type="caution">
    <text evidence="3">The sequence shown here is derived from an EMBL/GenBank/DDBJ whole genome shotgun (WGS) entry which is preliminary data.</text>
</comment>
<protein>
    <submittedName>
        <fullName evidence="3">Secondary metabolism regulator LAE1</fullName>
    </submittedName>
</protein>
<evidence type="ECO:0000256" key="2">
    <source>
        <dbReference type="SAM" id="MobiDB-lite"/>
    </source>
</evidence>
<dbReference type="PANTHER" id="PTHR43591">
    <property type="entry name" value="METHYLTRANSFERASE"/>
    <property type="match status" value="1"/>
</dbReference>
<reference evidence="3 4" key="2">
    <citation type="submission" date="2020-04" db="EMBL/GenBank/DDBJ databases">
        <title>Genome sequencing and assembly of multiple isolates from the Colletotrichum gloeosporioides species complex.</title>
        <authorList>
            <person name="Gan P."/>
            <person name="Shirasu K."/>
        </authorList>
    </citation>
    <scope>NUCLEOTIDE SEQUENCE [LARGE SCALE GENOMIC DNA]</scope>
    <source>
        <strain evidence="3 4">Nara gc5</strain>
    </source>
</reference>